<evidence type="ECO:0008006" key="5">
    <source>
        <dbReference type="Google" id="ProtNLM"/>
    </source>
</evidence>
<dbReference type="InterPro" id="IPR005174">
    <property type="entry name" value="KIB1-4_b-propeller"/>
</dbReference>
<evidence type="ECO:0000259" key="1">
    <source>
        <dbReference type="Pfam" id="PF03478"/>
    </source>
</evidence>
<keyword evidence="4" id="KW-1185">Reference proteome</keyword>
<dbReference type="PANTHER" id="PTHR44259:SF108">
    <property type="entry name" value="F-BOX PROTEIN SKIP23-LIKE"/>
    <property type="match status" value="1"/>
</dbReference>
<dbReference type="Pfam" id="PF03478">
    <property type="entry name" value="Beta-prop_KIB1-4"/>
    <property type="match status" value="1"/>
</dbReference>
<proteinExistence type="predicted"/>
<feature type="domain" description="KIB1-4 beta-propeller" evidence="1">
    <location>
        <begin position="86"/>
        <end position="327"/>
    </location>
</feature>
<protein>
    <recommendedName>
        <fullName evidence="5">F-box domain-containing protein</fullName>
    </recommendedName>
</protein>
<dbReference type="Pfam" id="PF12937">
    <property type="entry name" value="F-box-like"/>
    <property type="match status" value="1"/>
</dbReference>
<evidence type="ECO:0000259" key="2">
    <source>
        <dbReference type="Pfam" id="PF12937"/>
    </source>
</evidence>
<sequence length="381" mass="43769">MSHMALNPNFRASRKSPDWSKLPTDLLITILKRPSISFEDFVAFSAVCSSWRSAAAKERQNFDASRQRLPGLMHVARDLGLHTMFHSLSNRKIYRLAKHREQDFCATEVVCSSLGWLMIANNNNISLFNPFSGTRIQLPTRNNFDDYVLYPKKFSLSAHPSRTSDYTIMMITHQWRELIRRPRRRRSDMWIWKPANSMWTMATGLENPGRFLDVAYYKGRYYAVDAKRIVRAFAIEEDAETSCSLKVVWAVKIPNTLNMLRGIMKWKLYIVECAESLLVVALDHRGQKYEVYDVKVSDRMIARMSSLGDRALFLGGNSASFSVKASYGSEYHGSIHVSPTHPFSASNSWSIYTVISDGDKTLFGFKTGDRYHSPLWIQPTF</sequence>
<evidence type="ECO:0000313" key="3">
    <source>
        <dbReference type="EMBL" id="GMN32142.1"/>
    </source>
</evidence>
<dbReference type="EMBL" id="BTGU01000003">
    <property type="protein sequence ID" value="GMN32142.1"/>
    <property type="molecule type" value="Genomic_DNA"/>
</dbReference>
<dbReference type="InterPro" id="IPR050942">
    <property type="entry name" value="F-box_BR-signaling"/>
</dbReference>
<comment type="caution">
    <text evidence="3">The sequence shown here is derived from an EMBL/GenBank/DDBJ whole genome shotgun (WGS) entry which is preliminary data.</text>
</comment>
<name>A0AA88CW61_FICCA</name>
<dbReference type="Proteomes" id="UP001187192">
    <property type="component" value="Unassembled WGS sequence"/>
</dbReference>
<dbReference type="CDD" id="cd09917">
    <property type="entry name" value="F-box_SF"/>
    <property type="match status" value="1"/>
</dbReference>
<dbReference type="InterPro" id="IPR001810">
    <property type="entry name" value="F-box_dom"/>
</dbReference>
<dbReference type="AlphaFoldDB" id="A0AA88CW61"/>
<gene>
    <name evidence="3" type="ORF">TIFTF001_003541</name>
</gene>
<accession>A0AA88CW61</accession>
<dbReference type="InterPro" id="IPR036047">
    <property type="entry name" value="F-box-like_dom_sf"/>
</dbReference>
<organism evidence="3 4">
    <name type="scientific">Ficus carica</name>
    <name type="common">Common fig</name>
    <dbReference type="NCBI Taxonomy" id="3494"/>
    <lineage>
        <taxon>Eukaryota</taxon>
        <taxon>Viridiplantae</taxon>
        <taxon>Streptophyta</taxon>
        <taxon>Embryophyta</taxon>
        <taxon>Tracheophyta</taxon>
        <taxon>Spermatophyta</taxon>
        <taxon>Magnoliopsida</taxon>
        <taxon>eudicotyledons</taxon>
        <taxon>Gunneridae</taxon>
        <taxon>Pentapetalae</taxon>
        <taxon>rosids</taxon>
        <taxon>fabids</taxon>
        <taxon>Rosales</taxon>
        <taxon>Moraceae</taxon>
        <taxon>Ficeae</taxon>
        <taxon>Ficus</taxon>
    </lineage>
</organism>
<dbReference type="SUPFAM" id="SSF81383">
    <property type="entry name" value="F-box domain"/>
    <property type="match status" value="1"/>
</dbReference>
<dbReference type="Gene3D" id="1.20.1280.50">
    <property type="match status" value="1"/>
</dbReference>
<feature type="domain" description="F-box" evidence="2">
    <location>
        <begin position="19"/>
        <end position="57"/>
    </location>
</feature>
<reference evidence="3" key="1">
    <citation type="submission" date="2023-07" db="EMBL/GenBank/DDBJ databases">
        <title>draft genome sequence of fig (Ficus carica).</title>
        <authorList>
            <person name="Takahashi T."/>
            <person name="Nishimura K."/>
        </authorList>
    </citation>
    <scope>NUCLEOTIDE SEQUENCE</scope>
</reference>
<evidence type="ECO:0000313" key="4">
    <source>
        <dbReference type="Proteomes" id="UP001187192"/>
    </source>
</evidence>
<dbReference type="PANTHER" id="PTHR44259">
    <property type="entry name" value="OS07G0183000 PROTEIN-RELATED"/>
    <property type="match status" value="1"/>
</dbReference>